<keyword evidence="5" id="KW-1133">Transmembrane helix</keyword>
<feature type="transmembrane region" description="Helical" evidence="5">
    <location>
        <begin position="58"/>
        <end position="75"/>
    </location>
</feature>
<name>A0A6A5V586_9PLEO</name>
<dbReference type="AlphaFoldDB" id="A0A6A5V586"/>
<evidence type="ECO:0000313" key="7">
    <source>
        <dbReference type="Proteomes" id="UP000800036"/>
    </source>
</evidence>
<keyword evidence="7" id="KW-1185">Reference proteome</keyword>
<dbReference type="OrthoDB" id="3687641at2759"/>
<comment type="similarity">
    <text evidence="3">Belongs to the ustYa family.</text>
</comment>
<dbReference type="PANTHER" id="PTHR33365">
    <property type="entry name" value="YALI0B05434P"/>
    <property type="match status" value="1"/>
</dbReference>
<dbReference type="GO" id="GO:0043386">
    <property type="term" value="P:mycotoxin biosynthetic process"/>
    <property type="evidence" value="ECO:0007669"/>
    <property type="project" value="InterPro"/>
</dbReference>
<keyword evidence="5" id="KW-0812">Transmembrane</keyword>
<dbReference type="GO" id="GO:0016491">
    <property type="term" value="F:oxidoreductase activity"/>
    <property type="evidence" value="ECO:0007669"/>
    <property type="project" value="UniProtKB-KW"/>
</dbReference>
<gene>
    <name evidence="6" type="ORF">BU23DRAFT_599689</name>
</gene>
<proteinExistence type="inferred from homology"/>
<evidence type="ECO:0000256" key="1">
    <source>
        <dbReference type="ARBA" id="ARBA00004685"/>
    </source>
</evidence>
<evidence type="ECO:0000256" key="5">
    <source>
        <dbReference type="SAM" id="Phobius"/>
    </source>
</evidence>
<comment type="pathway">
    <text evidence="1">Mycotoxin biosynthesis.</text>
</comment>
<evidence type="ECO:0000256" key="2">
    <source>
        <dbReference type="ARBA" id="ARBA00023002"/>
    </source>
</evidence>
<sequence>MSKRAQAIFATLGGGAYAPVSTDSKDEEAEGPGHSLDDSFAEKRSVDRSNLRSFLKPVLQSFLVIALMVGSYVFGSYSSRTRRHSTGFVPYIPFIPGEPIFTDDDAWIVRGKESDALWSHMYATTSDQKFIKVDDPSQPLDDLDHYSLSVYHQLHCLAMFRALIYDPPSPESSGHGHHTHWNNTEADWYHLGHCFNYVRQAIRCTADTTLEYPPHNHTPGMKHSIRRTGNRQCRDIEALDAFVEENKWEYSERGEGVEGFGGS</sequence>
<organism evidence="6 7">
    <name type="scientific">Bimuria novae-zelandiae CBS 107.79</name>
    <dbReference type="NCBI Taxonomy" id="1447943"/>
    <lineage>
        <taxon>Eukaryota</taxon>
        <taxon>Fungi</taxon>
        <taxon>Dikarya</taxon>
        <taxon>Ascomycota</taxon>
        <taxon>Pezizomycotina</taxon>
        <taxon>Dothideomycetes</taxon>
        <taxon>Pleosporomycetidae</taxon>
        <taxon>Pleosporales</taxon>
        <taxon>Massarineae</taxon>
        <taxon>Didymosphaeriaceae</taxon>
        <taxon>Bimuria</taxon>
    </lineage>
</organism>
<protein>
    <submittedName>
        <fullName evidence="6">Uncharacterized protein</fullName>
    </submittedName>
</protein>
<accession>A0A6A5V586</accession>
<feature type="region of interest" description="Disordered" evidence="4">
    <location>
        <begin position="15"/>
        <end position="40"/>
    </location>
</feature>
<reference evidence="6" key="1">
    <citation type="journal article" date="2020" name="Stud. Mycol.">
        <title>101 Dothideomycetes genomes: a test case for predicting lifestyles and emergence of pathogens.</title>
        <authorList>
            <person name="Haridas S."/>
            <person name="Albert R."/>
            <person name="Binder M."/>
            <person name="Bloem J."/>
            <person name="Labutti K."/>
            <person name="Salamov A."/>
            <person name="Andreopoulos B."/>
            <person name="Baker S."/>
            <person name="Barry K."/>
            <person name="Bills G."/>
            <person name="Bluhm B."/>
            <person name="Cannon C."/>
            <person name="Castanera R."/>
            <person name="Culley D."/>
            <person name="Daum C."/>
            <person name="Ezra D."/>
            <person name="Gonzalez J."/>
            <person name="Henrissat B."/>
            <person name="Kuo A."/>
            <person name="Liang C."/>
            <person name="Lipzen A."/>
            <person name="Lutzoni F."/>
            <person name="Magnuson J."/>
            <person name="Mondo S."/>
            <person name="Nolan M."/>
            <person name="Ohm R."/>
            <person name="Pangilinan J."/>
            <person name="Park H.-J."/>
            <person name="Ramirez L."/>
            <person name="Alfaro M."/>
            <person name="Sun H."/>
            <person name="Tritt A."/>
            <person name="Yoshinaga Y."/>
            <person name="Zwiers L.-H."/>
            <person name="Turgeon B."/>
            <person name="Goodwin S."/>
            <person name="Spatafora J."/>
            <person name="Crous P."/>
            <person name="Grigoriev I."/>
        </authorList>
    </citation>
    <scope>NUCLEOTIDE SEQUENCE</scope>
    <source>
        <strain evidence="6">CBS 107.79</strain>
    </source>
</reference>
<keyword evidence="2" id="KW-0560">Oxidoreductase</keyword>
<dbReference type="PANTHER" id="PTHR33365:SF11">
    <property type="entry name" value="TAT PATHWAY SIGNAL SEQUENCE"/>
    <property type="match status" value="1"/>
</dbReference>
<dbReference type="InterPro" id="IPR021765">
    <property type="entry name" value="UstYa-like"/>
</dbReference>
<dbReference type="EMBL" id="ML976687">
    <property type="protein sequence ID" value="KAF1972391.1"/>
    <property type="molecule type" value="Genomic_DNA"/>
</dbReference>
<evidence type="ECO:0000256" key="4">
    <source>
        <dbReference type="SAM" id="MobiDB-lite"/>
    </source>
</evidence>
<keyword evidence="5" id="KW-0472">Membrane</keyword>
<evidence type="ECO:0000313" key="6">
    <source>
        <dbReference type="EMBL" id="KAF1972391.1"/>
    </source>
</evidence>
<dbReference type="Pfam" id="PF11807">
    <property type="entry name" value="UstYa"/>
    <property type="match status" value="1"/>
</dbReference>
<dbReference type="Proteomes" id="UP000800036">
    <property type="component" value="Unassembled WGS sequence"/>
</dbReference>
<evidence type="ECO:0000256" key="3">
    <source>
        <dbReference type="ARBA" id="ARBA00035112"/>
    </source>
</evidence>